<reference evidence="2 3" key="1">
    <citation type="submission" date="2020-07" db="EMBL/GenBank/DDBJ databases">
        <title>Sequencing the genomes of 1000 actinobacteria strains.</title>
        <authorList>
            <person name="Klenk H.-P."/>
        </authorList>
    </citation>
    <scope>NUCLEOTIDE SEQUENCE [LARGE SCALE GENOMIC DNA]</scope>
    <source>
        <strain evidence="2 3">DSM 44121</strain>
    </source>
</reference>
<feature type="compositionally biased region" description="Gly residues" evidence="1">
    <location>
        <begin position="1"/>
        <end position="15"/>
    </location>
</feature>
<comment type="caution">
    <text evidence="2">The sequence shown here is derived from an EMBL/GenBank/DDBJ whole genome shotgun (WGS) entry which is preliminary data.</text>
</comment>
<feature type="region of interest" description="Disordered" evidence="1">
    <location>
        <begin position="1"/>
        <end position="23"/>
    </location>
</feature>
<dbReference type="EMBL" id="JACGWV010000001">
    <property type="protein sequence ID" value="MBA8809022.1"/>
    <property type="molecule type" value="Genomic_DNA"/>
</dbReference>
<gene>
    <name evidence="2" type="ORF">FHX71_002964</name>
</gene>
<dbReference type="Gene3D" id="3.40.50.300">
    <property type="entry name" value="P-loop containing nucleotide triphosphate hydrolases"/>
    <property type="match status" value="1"/>
</dbReference>
<accession>A0A7W3PEX3</accession>
<dbReference type="Pfam" id="PF13671">
    <property type="entry name" value="AAA_33"/>
    <property type="match status" value="1"/>
</dbReference>
<sequence>MTGQQGVAGYGGGTAERGRQQSLTGSADTRLVVVRGPSGSGKSTVAAALRRRMGRGTALVQQDYLRRILLWEKDVPGGVNIGLIDTVVRHSLDSGYSVVLEGILAFDHYGPMLTALVADHAGATVCAYLDVPFEETLRRHTTRPQSADFTPEQMAGWFTLDDRLGVGREIVVGQESSADETVELLVAALPRG</sequence>
<organism evidence="2 3">
    <name type="scientific">Promicromonospora sukumoe</name>
    <dbReference type="NCBI Taxonomy" id="88382"/>
    <lineage>
        <taxon>Bacteria</taxon>
        <taxon>Bacillati</taxon>
        <taxon>Actinomycetota</taxon>
        <taxon>Actinomycetes</taxon>
        <taxon>Micrococcales</taxon>
        <taxon>Promicromonosporaceae</taxon>
        <taxon>Promicromonospora</taxon>
    </lineage>
</organism>
<keyword evidence="2" id="KW-0067">ATP-binding</keyword>
<keyword evidence="3" id="KW-1185">Reference proteome</keyword>
<dbReference type="InterPro" id="IPR027417">
    <property type="entry name" value="P-loop_NTPase"/>
</dbReference>
<protein>
    <submittedName>
        <fullName evidence="2">Energy-coupling factor transporter ATP-binding protein EcfA2</fullName>
    </submittedName>
</protein>
<dbReference type="SUPFAM" id="SSF52540">
    <property type="entry name" value="P-loop containing nucleoside triphosphate hydrolases"/>
    <property type="match status" value="1"/>
</dbReference>
<dbReference type="GO" id="GO:0005524">
    <property type="term" value="F:ATP binding"/>
    <property type="evidence" value="ECO:0007669"/>
    <property type="project" value="UniProtKB-KW"/>
</dbReference>
<dbReference type="RefSeq" id="WP_312877055.1">
    <property type="nucleotide sequence ID" value="NZ_BAAATF010000003.1"/>
</dbReference>
<evidence type="ECO:0000313" key="3">
    <source>
        <dbReference type="Proteomes" id="UP000540568"/>
    </source>
</evidence>
<dbReference type="AlphaFoldDB" id="A0A7W3PEX3"/>
<proteinExistence type="predicted"/>
<evidence type="ECO:0000256" key="1">
    <source>
        <dbReference type="SAM" id="MobiDB-lite"/>
    </source>
</evidence>
<evidence type="ECO:0000313" key="2">
    <source>
        <dbReference type="EMBL" id="MBA8809022.1"/>
    </source>
</evidence>
<dbReference type="Proteomes" id="UP000540568">
    <property type="component" value="Unassembled WGS sequence"/>
</dbReference>
<keyword evidence="2" id="KW-0547">Nucleotide-binding</keyword>
<name>A0A7W3PEX3_9MICO</name>